<comment type="caution">
    <text evidence="2">The sequence shown here is derived from an EMBL/GenBank/DDBJ whole genome shotgun (WGS) entry which is preliminary data.</text>
</comment>
<dbReference type="GO" id="GO:0005739">
    <property type="term" value="C:mitochondrion"/>
    <property type="evidence" value="ECO:0007669"/>
    <property type="project" value="TreeGrafter"/>
</dbReference>
<sequence>MDLYLNNSYKAAQAAASKAAASSLTAERERTRKKTPLQRSEPLIYWIFLLGSNFPLFQELYQPSYDFNLSDPYCRLLGTGYKSLHDPHLKSYYRRKDILRRLKKDGYVTSNNKVVCTLKELNKYRQYLTSLKLDFERNYVREQKMIEKQVNKLYKTKRACDSYGNTQFQDWLLQENKQTTPDQKLLIKQRYLDMISLELNKLEHTAENQNVLRIKEEERRHRDHIRRKLSLQRQIEEEWKTKEMLLLSKIGEEVKREARVEEQRKKVKADAYHKKKALLEKKITYHLQKMQRSDLQREGSEASVFQNKSQDETEGERETIKGK</sequence>
<dbReference type="Proteomes" id="UP000242450">
    <property type="component" value="Chromosome X"/>
</dbReference>
<evidence type="ECO:0000313" key="3">
    <source>
        <dbReference type="Proteomes" id="UP000242450"/>
    </source>
</evidence>
<accession>A0A212C069</accession>
<feature type="compositionally biased region" description="Basic and acidic residues" evidence="1">
    <location>
        <begin position="291"/>
        <end position="300"/>
    </location>
</feature>
<evidence type="ECO:0008006" key="4">
    <source>
        <dbReference type="Google" id="ProtNLM"/>
    </source>
</evidence>
<evidence type="ECO:0000256" key="1">
    <source>
        <dbReference type="SAM" id="MobiDB-lite"/>
    </source>
</evidence>
<dbReference type="AlphaFoldDB" id="A0A212C069"/>
<keyword evidence="3" id="KW-1185">Reference proteome</keyword>
<organism evidence="2 3">
    <name type="scientific">Cervus elaphus hippelaphus</name>
    <name type="common">European red deer</name>
    <dbReference type="NCBI Taxonomy" id="46360"/>
    <lineage>
        <taxon>Eukaryota</taxon>
        <taxon>Metazoa</taxon>
        <taxon>Chordata</taxon>
        <taxon>Craniata</taxon>
        <taxon>Vertebrata</taxon>
        <taxon>Euteleostomi</taxon>
        <taxon>Mammalia</taxon>
        <taxon>Eutheria</taxon>
        <taxon>Laurasiatheria</taxon>
        <taxon>Artiodactyla</taxon>
        <taxon>Ruminantia</taxon>
        <taxon>Pecora</taxon>
        <taxon>Cervidae</taxon>
        <taxon>Cervinae</taxon>
        <taxon>Cervus</taxon>
    </lineage>
</organism>
<feature type="non-terminal residue" evidence="2">
    <location>
        <position position="323"/>
    </location>
</feature>
<dbReference type="InterPro" id="IPR038891">
    <property type="entry name" value="FSIP2"/>
</dbReference>
<protein>
    <recommendedName>
        <fullName evidence="4">Fibrous sheath-interacting protein 2</fullName>
    </recommendedName>
</protein>
<dbReference type="OrthoDB" id="9714001at2759"/>
<feature type="region of interest" description="Disordered" evidence="1">
    <location>
        <begin position="290"/>
        <end position="323"/>
    </location>
</feature>
<reference evidence="2 3" key="1">
    <citation type="journal article" date="2018" name="Mol. Genet. Genomics">
        <title>The red deer Cervus elaphus genome CerEla1.0: sequencing, annotating, genes, and chromosomes.</title>
        <authorList>
            <person name="Bana N.A."/>
            <person name="Nyiri A."/>
            <person name="Nagy J."/>
            <person name="Frank K."/>
            <person name="Nagy T."/>
            <person name="Steger V."/>
            <person name="Schiller M."/>
            <person name="Lakatos P."/>
            <person name="Sugar L."/>
            <person name="Horn P."/>
            <person name="Barta E."/>
            <person name="Orosz L."/>
        </authorList>
    </citation>
    <scope>NUCLEOTIDE SEQUENCE [LARGE SCALE GENOMIC DNA]</scope>
    <source>
        <strain evidence="2">Hungarian</strain>
    </source>
</reference>
<dbReference type="PANTHER" id="PTHR21856:SF7">
    <property type="entry name" value="FIBROUS SHEATH-INTERACTING PROTEIN 2"/>
    <property type="match status" value="1"/>
</dbReference>
<dbReference type="PANTHER" id="PTHR21856">
    <property type="entry name" value="FIBROUS SHEATH-INTERACTING PROTEIN 2"/>
    <property type="match status" value="1"/>
</dbReference>
<evidence type="ECO:0000313" key="2">
    <source>
        <dbReference type="EMBL" id="OWJ99346.1"/>
    </source>
</evidence>
<proteinExistence type="predicted"/>
<dbReference type="EMBL" id="MKHE01000034">
    <property type="protein sequence ID" value="OWJ99346.1"/>
    <property type="molecule type" value="Genomic_DNA"/>
</dbReference>
<gene>
    <name evidence="2" type="ORF">Celaphus_00009529</name>
</gene>
<name>A0A212C069_CEREH</name>